<dbReference type="Proteomes" id="UP000821837">
    <property type="component" value="Unassembled WGS sequence"/>
</dbReference>
<keyword evidence="2" id="KW-1185">Reference proteome</keyword>
<dbReference type="EMBL" id="JABSTV010001250">
    <property type="protein sequence ID" value="KAH7955583.1"/>
    <property type="molecule type" value="Genomic_DNA"/>
</dbReference>
<organism evidence="1 2">
    <name type="scientific">Rhipicephalus sanguineus</name>
    <name type="common">Brown dog tick</name>
    <name type="synonym">Ixodes sanguineus</name>
    <dbReference type="NCBI Taxonomy" id="34632"/>
    <lineage>
        <taxon>Eukaryota</taxon>
        <taxon>Metazoa</taxon>
        <taxon>Ecdysozoa</taxon>
        <taxon>Arthropoda</taxon>
        <taxon>Chelicerata</taxon>
        <taxon>Arachnida</taxon>
        <taxon>Acari</taxon>
        <taxon>Parasitiformes</taxon>
        <taxon>Ixodida</taxon>
        <taxon>Ixodoidea</taxon>
        <taxon>Ixodidae</taxon>
        <taxon>Rhipicephalinae</taxon>
        <taxon>Rhipicephalus</taxon>
        <taxon>Rhipicephalus</taxon>
    </lineage>
</organism>
<accession>A0A9D4SXA4</accession>
<reference evidence="1" key="1">
    <citation type="journal article" date="2020" name="Cell">
        <title>Large-Scale Comparative Analyses of Tick Genomes Elucidate Their Genetic Diversity and Vector Capacities.</title>
        <authorList>
            <consortium name="Tick Genome and Microbiome Consortium (TIGMIC)"/>
            <person name="Jia N."/>
            <person name="Wang J."/>
            <person name="Shi W."/>
            <person name="Du L."/>
            <person name="Sun Y."/>
            <person name="Zhan W."/>
            <person name="Jiang J.F."/>
            <person name="Wang Q."/>
            <person name="Zhang B."/>
            <person name="Ji P."/>
            <person name="Bell-Sakyi L."/>
            <person name="Cui X.M."/>
            <person name="Yuan T.T."/>
            <person name="Jiang B.G."/>
            <person name="Yang W.F."/>
            <person name="Lam T.T."/>
            <person name="Chang Q.C."/>
            <person name="Ding S.J."/>
            <person name="Wang X.J."/>
            <person name="Zhu J.G."/>
            <person name="Ruan X.D."/>
            <person name="Zhao L."/>
            <person name="Wei J.T."/>
            <person name="Ye R.Z."/>
            <person name="Que T.C."/>
            <person name="Du C.H."/>
            <person name="Zhou Y.H."/>
            <person name="Cheng J.X."/>
            <person name="Dai P.F."/>
            <person name="Guo W.B."/>
            <person name="Han X.H."/>
            <person name="Huang E.J."/>
            <person name="Li L.F."/>
            <person name="Wei W."/>
            <person name="Gao Y.C."/>
            <person name="Liu J.Z."/>
            <person name="Shao H.Z."/>
            <person name="Wang X."/>
            <person name="Wang C.C."/>
            <person name="Yang T.C."/>
            <person name="Huo Q.B."/>
            <person name="Li W."/>
            <person name="Chen H.Y."/>
            <person name="Chen S.E."/>
            <person name="Zhou L.G."/>
            <person name="Ni X.B."/>
            <person name="Tian J.H."/>
            <person name="Sheng Y."/>
            <person name="Liu T."/>
            <person name="Pan Y.S."/>
            <person name="Xia L.Y."/>
            <person name="Li J."/>
            <person name="Zhao F."/>
            <person name="Cao W.C."/>
        </authorList>
    </citation>
    <scope>NUCLEOTIDE SEQUENCE</scope>
    <source>
        <strain evidence="1">Rsan-2018</strain>
    </source>
</reference>
<dbReference type="AlphaFoldDB" id="A0A9D4SXA4"/>
<comment type="caution">
    <text evidence="1">The sequence shown here is derived from an EMBL/GenBank/DDBJ whole genome shotgun (WGS) entry which is preliminary data.</text>
</comment>
<proteinExistence type="predicted"/>
<sequence>MTMVPKPNKPVSIANIRPISLTPCAGKFFELMVNKRLTIHLEENSLYLTQCSASAKCSPHKTSSYR</sequence>
<evidence type="ECO:0000313" key="2">
    <source>
        <dbReference type="Proteomes" id="UP000821837"/>
    </source>
</evidence>
<gene>
    <name evidence="1" type="ORF">HPB52_001669</name>
</gene>
<reference evidence="1" key="2">
    <citation type="submission" date="2021-09" db="EMBL/GenBank/DDBJ databases">
        <authorList>
            <person name="Jia N."/>
            <person name="Wang J."/>
            <person name="Shi W."/>
            <person name="Du L."/>
            <person name="Sun Y."/>
            <person name="Zhan W."/>
            <person name="Jiang J."/>
            <person name="Wang Q."/>
            <person name="Zhang B."/>
            <person name="Ji P."/>
            <person name="Sakyi L.B."/>
            <person name="Cui X."/>
            <person name="Yuan T."/>
            <person name="Jiang B."/>
            <person name="Yang W."/>
            <person name="Lam T.T.-Y."/>
            <person name="Chang Q."/>
            <person name="Ding S."/>
            <person name="Wang X."/>
            <person name="Zhu J."/>
            <person name="Ruan X."/>
            <person name="Zhao L."/>
            <person name="Wei J."/>
            <person name="Que T."/>
            <person name="Du C."/>
            <person name="Cheng J."/>
            <person name="Dai P."/>
            <person name="Han X."/>
            <person name="Huang E."/>
            <person name="Gao Y."/>
            <person name="Liu J."/>
            <person name="Shao H."/>
            <person name="Ye R."/>
            <person name="Li L."/>
            <person name="Wei W."/>
            <person name="Wang X."/>
            <person name="Wang C."/>
            <person name="Huo Q."/>
            <person name="Li W."/>
            <person name="Guo W."/>
            <person name="Chen H."/>
            <person name="Chen S."/>
            <person name="Zhou L."/>
            <person name="Zhou L."/>
            <person name="Ni X."/>
            <person name="Tian J."/>
            <person name="Zhou Y."/>
            <person name="Sheng Y."/>
            <person name="Liu T."/>
            <person name="Pan Y."/>
            <person name="Xia L."/>
            <person name="Li J."/>
            <person name="Zhao F."/>
            <person name="Cao W."/>
        </authorList>
    </citation>
    <scope>NUCLEOTIDE SEQUENCE</scope>
    <source>
        <strain evidence="1">Rsan-2018</strain>
        <tissue evidence="1">Larvae</tissue>
    </source>
</reference>
<evidence type="ECO:0000313" key="1">
    <source>
        <dbReference type="EMBL" id="KAH7955583.1"/>
    </source>
</evidence>
<name>A0A9D4SXA4_RHISA</name>
<protein>
    <submittedName>
        <fullName evidence="1">Uncharacterized protein</fullName>
    </submittedName>
</protein>